<evidence type="ECO:0000256" key="3">
    <source>
        <dbReference type="ARBA" id="ARBA00016296"/>
    </source>
</evidence>
<evidence type="ECO:0000256" key="1">
    <source>
        <dbReference type="ARBA" id="ARBA00005790"/>
    </source>
</evidence>
<dbReference type="Gene3D" id="3.40.50.300">
    <property type="entry name" value="P-loop containing nucleotide triphosphate hydrolases"/>
    <property type="match status" value="1"/>
</dbReference>
<evidence type="ECO:0000256" key="5">
    <source>
        <dbReference type="ARBA" id="ARBA00022777"/>
    </source>
</evidence>
<dbReference type="PANTHER" id="PTHR23117:SF13">
    <property type="entry name" value="GUANYLATE KINASE"/>
    <property type="match status" value="1"/>
</dbReference>
<protein>
    <recommendedName>
        <fullName evidence="3">Guanylate kinase</fullName>
        <ecNumber evidence="2">2.7.4.8</ecNumber>
    </recommendedName>
    <alternativeName>
        <fullName evidence="6">GMP kinase</fullName>
    </alternativeName>
</protein>
<evidence type="ECO:0000256" key="6">
    <source>
        <dbReference type="ARBA" id="ARBA00030128"/>
    </source>
</evidence>
<keyword evidence="4" id="KW-0808">Transferase</keyword>
<dbReference type="InterPro" id="IPR008145">
    <property type="entry name" value="GK/Ca_channel_bsu"/>
</dbReference>
<gene>
    <name evidence="8" type="ORF">K0B96_00235</name>
</gene>
<comment type="similarity">
    <text evidence="1">Belongs to the guanylate kinase family.</text>
</comment>
<evidence type="ECO:0000313" key="8">
    <source>
        <dbReference type="EMBL" id="QYM79078.1"/>
    </source>
</evidence>
<sequence>MTNSRAVDSPPVLLVLAGPAGSGKSTLCDRLVAEHAGFSRVITTTTRAPRKGEVNGVHYHFFTPAEFDAKVAAGEFLEWAWVHGERRYGTLASSVVEPLTQGRDLVMSVDVQGVESFRRVAERTPLLKRSLTTVFIVVDHDRLLGRMRSRGQDDEAEIARRMATAEAELREARKFDFVIESRTREEDFAALLAILEKARARSAAGVGL</sequence>
<dbReference type="FunFam" id="3.30.63.10:FF:000002">
    <property type="entry name" value="Guanylate kinase 1"/>
    <property type="match status" value="1"/>
</dbReference>
<dbReference type="CDD" id="cd00071">
    <property type="entry name" value="GMPK"/>
    <property type="match status" value="1"/>
</dbReference>
<dbReference type="Pfam" id="PF00625">
    <property type="entry name" value="Guanylate_kin"/>
    <property type="match status" value="1"/>
</dbReference>
<dbReference type="PANTHER" id="PTHR23117">
    <property type="entry name" value="GUANYLATE KINASE-RELATED"/>
    <property type="match status" value="1"/>
</dbReference>
<dbReference type="EMBL" id="CP080507">
    <property type="protein sequence ID" value="QYM79078.1"/>
    <property type="molecule type" value="Genomic_DNA"/>
</dbReference>
<keyword evidence="5" id="KW-0418">Kinase</keyword>
<dbReference type="GO" id="GO:0004385">
    <property type="term" value="F:GMP kinase activity"/>
    <property type="evidence" value="ECO:0007669"/>
    <property type="project" value="UniProtKB-EC"/>
</dbReference>
<dbReference type="EC" id="2.7.4.8" evidence="2"/>
<keyword evidence="9" id="KW-1185">Reference proteome</keyword>
<dbReference type="SUPFAM" id="SSF52540">
    <property type="entry name" value="P-loop containing nucleoside triphosphate hydrolases"/>
    <property type="match status" value="1"/>
</dbReference>
<accession>A0A8F9TVJ4</accession>
<dbReference type="InterPro" id="IPR027417">
    <property type="entry name" value="P-loop_NTPase"/>
</dbReference>
<dbReference type="Gene3D" id="3.30.63.10">
    <property type="entry name" value="Guanylate Kinase phosphate binding domain"/>
    <property type="match status" value="1"/>
</dbReference>
<organism evidence="8 9">
    <name type="scientific">Horticoccus luteus</name>
    <dbReference type="NCBI Taxonomy" id="2862869"/>
    <lineage>
        <taxon>Bacteria</taxon>
        <taxon>Pseudomonadati</taxon>
        <taxon>Verrucomicrobiota</taxon>
        <taxon>Opitutia</taxon>
        <taxon>Opitutales</taxon>
        <taxon>Opitutaceae</taxon>
        <taxon>Horticoccus</taxon>
    </lineage>
</organism>
<feature type="domain" description="Guanylate kinase-like" evidence="7">
    <location>
        <begin position="11"/>
        <end position="196"/>
    </location>
</feature>
<evidence type="ECO:0000256" key="4">
    <source>
        <dbReference type="ARBA" id="ARBA00022679"/>
    </source>
</evidence>
<dbReference type="KEGG" id="ole:K0B96_00235"/>
<dbReference type="GO" id="GO:0005829">
    <property type="term" value="C:cytosol"/>
    <property type="evidence" value="ECO:0007669"/>
    <property type="project" value="TreeGrafter"/>
</dbReference>
<dbReference type="PROSITE" id="PS50052">
    <property type="entry name" value="GUANYLATE_KINASE_2"/>
    <property type="match status" value="1"/>
</dbReference>
<evidence type="ECO:0000259" key="7">
    <source>
        <dbReference type="PROSITE" id="PS50052"/>
    </source>
</evidence>
<reference evidence="8" key="1">
    <citation type="submission" date="2021-08" db="EMBL/GenBank/DDBJ databases">
        <title>Genome of a novel bacterium of the phylum Verrucomicrobia, Oleiharenicola sp. KSB-15.</title>
        <authorList>
            <person name="Chung J.-H."/>
            <person name="Ahn J.-H."/>
            <person name="Yoon Y."/>
            <person name="Kim D.-Y."/>
            <person name="An S.-H."/>
            <person name="Park I."/>
            <person name="Yeon J."/>
        </authorList>
    </citation>
    <scope>NUCLEOTIDE SEQUENCE</scope>
    <source>
        <strain evidence="8">KSB-15</strain>
    </source>
</reference>
<evidence type="ECO:0000313" key="9">
    <source>
        <dbReference type="Proteomes" id="UP000825051"/>
    </source>
</evidence>
<dbReference type="SMART" id="SM00072">
    <property type="entry name" value="GuKc"/>
    <property type="match status" value="1"/>
</dbReference>
<name>A0A8F9TVJ4_9BACT</name>
<proteinExistence type="inferred from homology"/>
<dbReference type="InterPro" id="IPR008144">
    <property type="entry name" value="Guanylate_kin-like_dom"/>
</dbReference>
<dbReference type="Proteomes" id="UP000825051">
    <property type="component" value="Chromosome"/>
</dbReference>
<evidence type="ECO:0000256" key="2">
    <source>
        <dbReference type="ARBA" id="ARBA00012961"/>
    </source>
</evidence>
<dbReference type="AlphaFoldDB" id="A0A8F9TVJ4"/>
<dbReference type="RefSeq" id="WP_220162463.1">
    <property type="nucleotide sequence ID" value="NZ_CP080507.1"/>
</dbReference>